<dbReference type="Proteomes" id="UP000219565">
    <property type="component" value="Unassembled WGS sequence"/>
</dbReference>
<dbReference type="GO" id="GO:0016020">
    <property type="term" value="C:membrane"/>
    <property type="evidence" value="ECO:0007669"/>
    <property type="project" value="UniProtKB-SubCell"/>
</dbReference>
<evidence type="ECO:0000256" key="3">
    <source>
        <dbReference type="ARBA" id="ARBA00022989"/>
    </source>
</evidence>
<feature type="compositionally biased region" description="Pro residues" evidence="5">
    <location>
        <begin position="70"/>
        <end position="91"/>
    </location>
</feature>
<dbReference type="EMBL" id="OBEG01000004">
    <property type="protein sequence ID" value="SNY87048.1"/>
    <property type="molecule type" value="Genomic_DNA"/>
</dbReference>
<evidence type="ECO:0000256" key="1">
    <source>
        <dbReference type="ARBA" id="ARBA00004167"/>
    </source>
</evidence>
<feature type="compositionally biased region" description="Polar residues" evidence="5">
    <location>
        <begin position="366"/>
        <end position="380"/>
    </location>
</feature>
<feature type="compositionally biased region" description="Basic and acidic residues" evidence="5">
    <location>
        <begin position="332"/>
        <end position="349"/>
    </location>
</feature>
<dbReference type="AlphaFoldDB" id="A0A285LQ58"/>
<evidence type="ECO:0000313" key="7">
    <source>
        <dbReference type="Proteomes" id="UP000219565"/>
    </source>
</evidence>
<keyword evidence="7" id="KW-1185">Reference proteome</keyword>
<evidence type="ECO:0000256" key="2">
    <source>
        <dbReference type="ARBA" id="ARBA00022692"/>
    </source>
</evidence>
<dbReference type="PANTHER" id="PTHR30168">
    <property type="entry name" value="PUTATIVE MEMBRANE PROTEIN YPFJ"/>
    <property type="match status" value="1"/>
</dbReference>
<keyword evidence="2" id="KW-0812">Transmembrane</keyword>
<protein>
    <recommendedName>
        <fullName evidence="8">Neutral zinc metallopeptidase</fullName>
    </recommendedName>
</protein>
<organism evidence="6 7">
    <name type="scientific">Nocardia amikacinitolerans</name>
    <dbReference type="NCBI Taxonomy" id="756689"/>
    <lineage>
        <taxon>Bacteria</taxon>
        <taxon>Bacillati</taxon>
        <taxon>Actinomycetota</taxon>
        <taxon>Actinomycetes</taxon>
        <taxon>Mycobacteriales</taxon>
        <taxon>Nocardiaceae</taxon>
        <taxon>Nocardia</taxon>
    </lineage>
</organism>
<evidence type="ECO:0008006" key="8">
    <source>
        <dbReference type="Google" id="ProtNLM"/>
    </source>
</evidence>
<sequence>MTQPPYGYGPVPPGGYPAPPPGYGPRPGYGPPPGYPPQPGYAPPPGYGQRPGYGPPPGYSAPPGYGQPPGYRPPMPPPMPYGPPGRPPQPPRKGGGSKIVSLLLVVVFLVAGALVRTAIRSDRNDRASGPSPSFTYTPDGSQGAAETGNNPLLTDPNATLLPADCDYSPWSTQVETARKFFETAAGCLEAAWKPVLQKANLPFTPPTLNVSASTAGISTPCTGTTTNFAAFYCPANKTIYMPISQLQTDLFKDNWVVYLSVFAHEYGHHVQAVSGILRKANSERVDAGTRSQRGLELSRRIELQAQCFNGMYLGSSEDGGALTTAQIGVAKRDARGRGDGPTDARDHGSSENSGDWFEEGVDKNRTNQCNTFTAPANRVS</sequence>
<dbReference type="PANTHER" id="PTHR30168:SF0">
    <property type="entry name" value="INNER MEMBRANE PROTEIN"/>
    <property type="match status" value="1"/>
</dbReference>
<dbReference type="Pfam" id="PF04228">
    <property type="entry name" value="Zn_peptidase"/>
    <property type="match status" value="1"/>
</dbReference>
<dbReference type="STRING" id="1379680.GCA_001612615_05274"/>
<keyword evidence="4" id="KW-0472">Membrane</keyword>
<dbReference type="InterPro" id="IPR007343">
    <property type="entry name" value="Uncharacterised_pept_Zn_put"/>
</dbReference>
<feature type="compositionally biased region" description="Pro residues" evidence="5">
    <location>
        <begin position="10"/>
        <end position="46"/>
    </location>
</feature>
<feature type="region of interest" description="Disordered" evidence="5">
    <location>
        <begin position="332"/>
        <end position="380"/>
    </location>
</feature>
<evidence type="ECO:0000313" key="6">
    <source>
        <dbReference type="EMBL" id="SNY87048.1"/>
    </source>
</evidence>
<proteinExistence type="predicted"/>
<evidence type="ECO:0000256" key="5">
    <source>
        <dbReference type="SAM" id="MobiDB-lite"/>
    </source>
</evidence>
<keyword evidence="3" id="KW-1133">Transmembrane helix</keyword>
<evidence type="ECO:0000256" key="4">
    <source>
        <dbReference type="ARBA" id="ARBA00023136"/>
    </source>
</evidence>
<gene>
    <name evidence="6" type="ORF">SAMN04244553_3979</name>
</gene>
<feature type="region of interest" description="Disordered" evidence="5">
    <location>
        <begin position="123"/>
        <end position="153"/>
    </location>
</feature>
<accession>A0A285LQ58</accession>
<feature type="region of interest" description="Disordered" evidence="5">
    <location>
        <begin position="1"/>
        <end position="95"/>
    </location>
</feature>
<feature type="compositionally biased region" description="Polar residues" evidence="5">
    <location>
        <begin position="130"/>
        <end position="140"/>
    </location>
</feature>
<name>A0A285LQ58_9NOCA</name>
<reference evidence="6 7" key="1">
    <citation type="submission" date="2017-09" db="EMBL/GenBank/DDBJ databases">
        <authorList>
            <person name="Ehlers B."/>
            <person name="Leendertz F.H."/>
        </authorList>
    </citation>
    <scope>NUCLEOTIDE SEQUENCE [LARGE SCALE GENOMIC DNA]</scope>
    <source>
        <strain evidence="6 7">DSM 45537</strain>
    </source>
</reference>
<comment type="subcellular location">
    <subcellularLocation>
        <location evidence="1">Membrane</location>
        <topology evidence="1">Single-pass membrane protein</topology>
    </subcellularLocation>
</comment>